<proteinExistence type="inferred from homology"/>
<dbReference type="KEGG" id="chrm:FYK34_15565"/>
<dbReference type="AlphaFoldDB" id="A0A5C1DP72"/>
<sequence length="187" mass="20732">MQRAAIRAEVAAITPWDALEAEHRQDALAWIDSGAELWRREKPATPPEHLCTYFALVDDAGLLLVDHKKAGLWLPPGGHVDPGEHPRDAVARELFEELGVSGMKVPAASFITRTAVASQHLDVTLWYALPVSRGLPLRHDGAEFREARWFDFDQLPYADSDPHLARFVAKRAACLARDETPALAVAR</sequence>
<accession>A0A5C1DP72</accession>
<comment type="similarity">
    <text evidence="3">Belongs to the Nudix hydrolase family.</text>
</comment>
<dbReference type="InterPro" id="IPR000086">
    <property type="entry name" value="NUDIX_hydrolase_dom"/>
</dbReference>
<dbReference type="InterPro" id="IPR020084">
    <property type="entry name" value="NUDIX_hydrolase_CS"/>
</dbReference>
<gene>
    <name evidence="5" type="ORF">FYK34_15565</name>
</gene>
<dbReference type="SUPFAM" id="SSF55811">
    <property type="entry name" value="Nudix"/>
    <property type="match status" value="1"/>
</dbReference>
<dbReference type="Gene3D" id="3.90.79.10">
    <property type="entry name" value="Nucleoside Triphosphate Pyrophosphohydrolase"/>
    <property type="match status" value="1"/>
</dbReference>
<keyword evidence="6" id="KW-1185">Reference proteome</keyword>
<evidence type="ECO:0000256" key="1">
    <source>
        <dbReference type="ARBA" id="ARBA00001946"/>
    </source>
</evidence>
<dbReference type="PANTHER" id="PTHR43046:SF14">
    <property type="entry name" value="MUTT_NUDIX FAMILY PROTEIN"/>
    <property type="match status" value="1"/>
</dbReference>
<evidence type="ECO:0000256" key="2">
    <source>
        <dbReference type="ARBA" id="ARBA00022801"/>
    </source>
</evidence>
<dbReference type="PRINTS" id="PR00502">
    <property type="entry name" value="NUDIXFAMILY"/>
</dbReference>
<evidence type="ECO:0000259" key="4">
    <source>
        <dbReference type="PROSITE" id="PS51462"/>
    </source>
</evidence>
<keyword evidence="2 3" id="KW-0378">Hydrolase</keyword>
<name>A0A5C1DP72_9NEIS</name>
<dbReference type="InterPro" id="IPR015797">
    <property type="entry name" value="NUDIX_hydrolase-like_dom_sf"/>
</dbReference>
<dbReference type="PANTHER" id="PTHR43046">
    <property type="entry name" value="GDP-MANNOSE MANNOSYL HYDROLASE"/>
    <property type="match status" value="1"/>
</dbReference>
<evidence type="ECO:0000313" key="6">
    <source>
        <dbReference type="Proteomes" id="UP000322079"/>
    </source>
</evidence>
<reference evidence="5 6" key="1">
    <citation type="submission" date="2019-08" db="EMBL/GenBank/DDBJ databases">
        <title>Chromobacterium paludis, a novel bacterium isolated from a Maryland marsh pond.</title>
        <authorList>
            <person name="Blackburn M.B."/>
            <person name="Gundersen-Rindal D.E."/>
        </authorList>
    </citation>
    <scope>NUCLEOTIDE SEQUENCE [LARGE SCALE GENOMIC DNA]</scope>
    <source>
        <strain evidence="6">IIBBL 257-1</strain>
    </source>
</reference>
<dbReference type="InterPro" id="IPR020476">
    <property type="entry name" value="Nudix_hydrolase"/>
</dbReference>
<dbReference type="Pfam" id="PF00293">
    <property type="entry name" value="NUDIX"/>
    <property type="match status" value="1"/>
</dbReference>
<organism evidence="5 6">
    <name type="scientific">Chromobacterium paludis</name>
    <dbReference type="NCBI Taxonomy" id="2605945"/>
    <lineage>
        <taxon>Bacteria</taxon>
        <taxon>Pseudomonadati</taxon>
        <taxon>Pseudomonadota</taxon>
        <taxon>Betaproteobacteria</taxon>
        <taxon>Neisseriales</taxon>
        <taxon>Chromobacteriaceae</taxon>
        <taxon>Chromobacterium</taxon>
    </lineage>
</organism>
<dbReference type="PROSITE" id="PS51462">
    <property type="entry name" value="NUDIX"/>
    <property type="match status" value="1"/>
</dbReference>
<evidence type="ECO:0000256" key="3">
    <source>
        <dbReference type="RuleBase" id="RU003476"/>
    </source>
</evidence>
<dbReference type="Proteomes" id="UP000322079">
    <property type="component" value="Chromosome"/>
</dbReference>
<comment type="cofactor">
    <cofactor evidence="1">
        <name>Mg(2+)</name>
        <dbReference type="ChEBI" id="CHEBI:18420"/>
    </cofactor>
</comment>
<dbReference type="GO" id="GO:0016787">
    <property type="term" value="F:hydrolase activity"/>
    <property type="evidence" value="ECO:0007669"/>
    <property type="project" value="UniProtKB-KW"/>
</dbReference>
<protein>
    <submittedName>
        <fullName evidence="5">NUDIX hydrolase</fullName>
    </submittedName>
</protein>
<dbReference type="PROSITE" id="PS00893">
    <property type="entry name" value="NUDIX_BOX"/>
    <property type="match status" value="1"/>
</dbReference>
<dbReference type="EMBL" id="CP043473">
    <property type="protein sequence ID" value="QEL57927.1"/>
    <property type="molecule type" value="Genomic_DNA"/>
</dbReference>
<feature type="domain" description="Nudix hydrolase" evidence="4">
    <location>
        <begin position="47"/>
        <end position="172"/>
    </location>
</feature>
<evidence type="ECO:0000313" key="5">
    <source>
        <dbReference type="EMBL" id="QEL57927.1"/>
    </source>
</evidence>